<proteinExistence type="predicted"/>
<organism evidence="2 3">
    <name type="scientific">Nodularia harveyana UHCC-0300</name>
    <dbReference type="NCBI Taxonomy" id="2974287"/>
    <lineage>
        <taxon>Bacteria</taxon>
        <taxon>Bacillati</taxon>
        <taxon>Cyanobacteriota</taxon>
        <taxon>Cyanophyceae</taxon>
        <taxon>Nostocales</taxon>
        <taxon>Nodulariaceae</taxon>
        <taxon>Nodularia</taxon>
    </lineage>
</organism>
<dbReference type="PANTHER" id="PTHR22617:SF23">
    <property type="entry name" value="CHEMOTAXIS PROTEIN CHEW"/>
    <property type="match status" value="1"/>
</dbReference>
<feature type="domain" description="CheW-like" evidence="1">
    <location>
        <begin position="4"/>
        <end position="153"/>
    </location>
</feature>
<sequence length="157" mass="17817">MENKQKFLSLNLGTKDTAVISLEKITEVFQVSLADICNVPQMPNCVLGIYNWRGEMLWLVDLEEMLGYPPILQGTNSLLHLMAIVLEREGKYLGLLVRSLMDIEWLDTNEIKPISAELFYPAMSPFLKGYFINSAEEMILSLDATAIIQSPMWAMNN</sequence>
<evidence type="ECO:0000313" key="2">
    <source>
        <dbReference type="EMBL" id="MEA5579784.1"/>
    </source>
</evidence>
<dbReference type="Proteomes" id="UP001302120">
    <property type="component" value="Unassembled WGS sequence"/>
</dbReference>
<keyword evidence="3" id="KW-1185">Reference proteome</keyword>
<gene>
    <name evidence="2" type="ORF">VB620_00335</name>
</gene>
<comment type="caution">
    <text evidence="2">The sequence shown here is derived from an EMBL/GenBank/DDBJ whole genome shotgun (WGS) entry which is preliminary data.</text>
</comment>
<dbReference type="PANTHER" id="PTHR22617">
    <property type="entry name" value="CHEMOTAXIS SENSOR HISTIDINE KINASE-RELATED"/>
    <property type="match status" value="1"/>
</dbReference>
<dbReference type="EMBL" id="JAYGHG010000001">
    <property type="protein sequence ID" value="MEA5579784.1"/>
    <property type="molecule type" value="Genomic_DNA"/>
</dbReference>
<dbReference type="SMART" id="SM00260">
    <property type="entry name" value="CheW"/>
    <property type="match status" value="1"/>
</dbReference>
<dbReference type="InterPro" id="IPR002545">
    <property type="entry name" value="CheW-lke_dom"/>
</dbReference>
<protein>
    <submittedName>
        <fullName evidence="2">Chemotaxis protein CheW</fullName>
    </submittedName>
</protein>
<dbReference type="PROSITE" id="PS50851">
    <property type="entry name" value="CHEW"/>
    <property type="match status" value="1"/>
</dbReference>
<evidence type="ECO:0000313" key="3">
    <source>
        <dbReference type="Proteomes" id="UP001302120"/>
    </source>
</evidence>
<dbReference type="RefSeq" id="WP_323194131.1">
    <property type="nucleotide sequence ID" value="NZ_JAYGHG010000001.1"/>
</dbReference>
<dbReference type="Pfam" id="PF01584">
    <property type="entry name" value="CheW"/>
    <property type="match status" value="1"/>
</dbReference>
<dbReference type="Gene3D" id="2.40.50.180">
    <property type="entry name" value="CheA-289, Domain 4"/>
    <property type="match status" value="1"/>
</dbReference>
<accession>A0ABU5U8E7</accession>
<dbReference type="InterPro" id="IPR036061">
    <property type="entry name" value="CheW-like_dom_sf"/>
</dbReference>
<dbReference type="InterPro" id="IPR039315">
    <property type="entry name" value="CheW"/>
</dbReference>
<name>A0ABU5U8E7_9CYAN</name>
<evidence type="ECO:0000259" key="1">
    <source>
        <dbReference type="PROSITE" id="PS50851"/>
    </source>
</evidence>
<dbReference type="SUPFAM" id="SSF50341">
    <property type="entry name" value="CheW-like"/>
    <property type="match status" value="1"/>
</dbReference>
<reference evidence="2 3" key="1">
    <citation type="submission" date="2023-12" db="EMBL/GenBank/DDBJ databases">
        <title>Baltic Sea Cyanobacteria.</title>
        <authorList>
            <person name="Delbaje E."/>
            <person name="Fewer D.P."/>
            <person name="Shishido T.K."/>
        </authorList>
    </citation>
    <scope>NUCLEOTIDE SEQUENCE [LARGE SCALE GENOMIC DNA]</scope>
    <source>
        <strain evidence="2 3">UHCC-0300</strain>
    </source>
</reference>